<reference evidence="2 3" key="1">
    <citation type="submission" date="2024-01" db="EMBL/GenBank/DDBJ databases">
        <title>The genomes of 5 underutilized Papilionoideae crops provide insights into root nodulation and disease resistanc.</title>
        <authorList>
            <person name="Jiang F."/>
        </authorList>
    </citation>
    <scope>NUCLEOTIDE SEQUENCE [LARGE SCALE GENOMIC DNA]</scope>
    <source>
        <strain evidence="2">LVBAO_FW01</strain>
        <tissue evidence="2">Leaves</tissue>
    </source>
</reference>
<keyword evidence="1" id="KW-0472">Membrane</keyword>
<comment type="caution">
    <text evidence="2">The sequence shown here is derived from an EMBL/GenBank/DDBJ whole genome shotgun (WGS) entry which is preliminary data.</text>
</comment>
<organism evidence="2 3">
    <name type="scientific">Canavalia gladiata</name>
    <name type="common">Sword bean</name>
    <name type="synonym">Dolichos gladiatus</name>
    <dbReference type="NCBI Taxonomy" id="3824"/>
    <lineage>
        <taxon>Eukaryota</taxon>
        <taxon>Viridiplantae</taxon>
        <taxon>Streptophyta</taxon>
        <taxon>Embryophyta</taxon>
        <taxon>Tracheophyta</taxon>
        <taxon>Spermatophyta</taxon>
        <taxon>Magnoliopsida</taxon>
        <taxon>eudicotyledons</taxon>
        <taxon>Gunneridae</taxon>
        <taxon>Pentapetalae</taxon>
        <taxon>rosids</taxon>
        <taxon>fabids</taxon>
        <taxon>Fabales</taxon>
        <taxon>Fabaceae</taxon>
        <taxon>Papilionoideae</taxon>
        <taxon>50 kb inversion clade</taxon>
        <taxon>NPAAA clade</taxon>
        <taxon>indigoferoid/millettioid clade</taxon>
        <taxon>Phaseoleae</taxon>
        <taxon>Canavalia</taxon>
    </lineage>
</organism>
<evidence type="ECO:0000313" key="2">
    <source>
        <dbReference type="EMBL" id="KAK7360546.1"/>
    </source>
</evidence>
<dbReference type="Proteomes" id="UP001367508">
    <property type="component" value="Unassembled WGS sequence"/>
</dbReference>
<dbReference type="EMBL" id="JAYMYQ010000001">
    <property type="protein sequence ID" value="KAK7360546.1"/>
    <property type="molecule type" value="Genomic_DNA"/>
</dbReference>
<dbReference type="AlphaFoldDB" id="A0AAN9R679"/>
<name>A0AAN9R679_CANGL</name>
<proteinExistence type="predicted"/>
<accession>A0AAN9R679</accession>
<feature type="transmembrane region" description="Helical" evidence="1">
    <location>
        <begin position="6"/>
        <end position="27"/>
    </location>
</feature>
<feature type="transmembrane region" description="Helical" evidence="1">
    <location>
        <begin position="66"/>
        <end position="83"/>
    </location>
</feature>
<sequence length="113" mass="13257">MNPSLPSGKICNFVLFYMRVGVIIVVARKTRPTYGAWRVFMYVGQRQRAEDMNEKKLCLPIKEKNMFGNYSMICVCMIFFYHLEEKESENLVHIFDERGNNENGFMTKGRGEN</sequence>
<evidence type="ECO:0000256" key="1">
    <source>
        <dbReference type="SAM" id="Phobius"/>
    </source>
</evidence>
<gene>
    <name evidence="2" type="ORF">VNO77_02551</name>
</gene>
<keyword evidence="1" id="KW-1133">Transmembrane helix</keyword>
<evidence type="ECO:0000313" key="3">
    <source>
        <dbReference type="Proteomes" id="UP001367508"/>
    </source>
</evidence>
<keyword evidence="1" id="KW-0812">Transmembrane</keyword>
<protein>
    <submittedName>
        <fullName evidence="2">Uncharacterized protein</fullName>
    </submittedName>
</protein>
<keyword evidence="3" id="KW-1185">Reference proteome</keyword>